<dbReference type="NCBIfam" id="TIGR01065">
    <property type="entry name" value="hlyIII"/>
    <property type="match status" value="1"/>
</dbReference>
<gene>
    <name evidence="8" type="ORF">GMD42_12590</name>
</gene>
<keyword evidence="7" id="KW-0862">Zinc</keyword>
<keyword evidence="3" id="KW-1003">Cell membrane</keyword>
<feature type="binding site" evidence="7">
    <location>
        <position position="198"/>
    </location>
    <ligand>
        <name>Zn(2+)</name>
        <dbReference type="ChEBI" id="CHEBI:29105"/>
    </ligand>
</feature>
<organism evidence="8 9">
    <name type="scientific">Parasutterella excrementihominis</name>
    <dbReference type="NCBI Taxonomy" id="487175"/>
    <lineage>
        <taxon>Bacteria</taxon>
        <taxon>Pseudomonadati</taxon>
        <taxon>Pseudomonadota</taxon>
        <taxon>Betaproteobacteria</taxon>
        <taxon>Burkholderiales</taxon>
        <taxon>Sutterellaceae</taxon>
        <taxon>Parasutterella</taxon>
    </lineage>
</organism>
<dbReference type="Pfam" id="PF03006">
    <property type="entry name" value="HlyIII"/>
    <property type="match status" value="1"/>
</dbReference>
<protein>
    <submittedName>
        <fullName evidence="8">Hemolysin III family protein</fullName>
    </submittedName>
</protein>
<evidence type="ECO:0000256" key="7">
    <source>
        <dbReference type="PIRSR" id="PIRSR604254-1"/>
    </source>
</evidence>
<proteinExistence type="inferred from homology"/>
<feature type="binding site" evidence="7">
    <location>
        <position position="76"/>
    </location>
    <ligand>
        <name>Zn(2+)</name>
        <dbReference type="ChEBI" id="CHEBI:29105"/>
    </ligand>
</feature>
<dbReference type="RefSeq" id="WP_008864066.1">
    <property type="nucleotide sequence ID" value="NZ_CAJUON010000001.1"/>
</dbReference>
<dbReference type="PANTHER" id="PTHR20855">
    <property type="entry name" value="ADIPOR/PROGESTIN RECEPTOR-RELATED"/>
    <property type="match status" value="1"/>
</dbReference>
<dbReference type="Proteomes" id="UP000462362">
    <property type="component" value="Unassembled WGS sequence"/>
</dbReference>
<dbReference type="GO" id="GO:0005886">
    <property type="term" value="C:plasma membrane"/>
    <property type="evidence" value="ECO:0007669"/>
    <property type="project" value="UniProtKB-SubCell"/>
</dbReference>
<dbReference type="GeneID" id="43348623"/>
<comment type="subcellular location">
    <subcellularLocation>
        <location evidence="1">Cell membrane</location>
        <topology evidence="1">Multi-pass membrane protein</topology>
    </subcellularLocation>
</comment>
<comment type="caution">
    <text evidence="8">The sequence shown here is derived from an EMBL/GenBank/DDBJ whole genome shotgun (WGS) entry which is preliminary data.</text>
</comment>
<dbReference type="GO" id="GO:0046872">
    <property type="term" value="F:metal ion binding"/>
    <property type="evidence" value="ECO:0007669"/>
    <property type="project" value="UniProtKB-KW"/>
</dbReference>
<dbReference type="InterPro" id="IPR005744">
    <property type="entry name" value="Hy-lIII"/>
</dbReference>
<reference evidence="8 9" key="1">
    <citation type="journal article" date="2019" name="Nat. Med.">
        <title>A library of human gut bacterial isolates paired with longitudinal multiomics data enables mechanistic microbiome research.</title>
        <authorList>
            <person name="Poyet M."/>
            <person name="Groussin M."/>
            <person name="Gibbons S.M."/>
            <person name="Avila-Pacheco J."/>
            <person name="Jiang X."/>
            <person name="Kearney S.M."/>
            <person name="Perrotta A.R."/>
            <person name="Berdy B."/>
            <person name="Zhao S."/>
            <person name="Lieberman T.D."/>
            <person name="Swanson P.K."/>
            <person name="Smith M."/>
            <person name="Roesemann S."/>
            <person name="Alexander J.E."/>
            <person name="Rich S.A."/>
            <person name="Livny J."/>
            <person name="Vlamakis H."/>
            <person name="Clish C."/>
            <person name="Bullock K."/>
            <person name="Deik A."/>
            <person name="Scott J."/>
            <person name="Pierce K.A."/>
            <person name="Xavier R.J."/>
            <person name="Alm E.J."/>
        </authorList>
    </citation>
    <scope>NUCLEOTIDE SEQUENCE [LARGE SCALE GENOMIC DNA]</scope>
    <source>
        <strain evidence="8 9">BIOML-A2</strain>
    </source>
</reference>
<comment type="similarity">
    <text evidence="2">Belongs to the UPF0073 (Hly-III) family.</text>
</comment>
<keyword evidence="7" id="KW-0479">Metal-binding</keyword>
<dbReference type="EMBL" id="WNCL01000074">
    <property type="protein sequence ID" value="MTU44419.1"/>
    <property type="molecule type" value="Genomic_DNA"/>
</dbReference>
<evidence type="ECO:0000313" key="8">
    <source>
        <dbReference type="EMBL" id="MTU44419.1"/>
    </source>
</evidence>
<evidence type="ECO:0000256" key="5">
    <source>
        <dbReference type="ARBA" id="ARBA00022989"/>
    </source>
</evidence>
<dbReference type="PANTHER" id="PTHR20855:SF3">
    <property type="entry name" value="LD03007P"/>
    <property type="match status" value="1"/>
</dbReference>
<keyword evidence="5" id="KW-1133">Transmembrane helix</keyword>
<dbReference type="InterPro" id="IPR004254">
    <property type="entry name" value="AdipoR/HlyIII-related"/>
</dbReference>
<dbReference type="GO" id="GO:0140911">
    <property type="term" value="F:pore-forming activity"/>
    <property type="evidence" value="ECO:0007669"/>
    <property type="project" value="InterPro"/>
</dbReference>
<evidence type="ECO:0000256" key="1">
    <source>
        <dbReference type="ARBA" id="ARBA00004651"/>
    </source>
</evidence>
<name>A0A6I3S4F5_9BURK</name>
<feature type="binding site" evidence="7">
    <location>
        <position position="202"/>
    </location>
    <ligand>
        <name>Zn(2+)</name>
        <dbReference type="ChEBI" id="CHEBI:29105"/>
    </ligand>
</feature>
<evidence type="ECO:0000256" key="3">
    <source>
        <dbReference type="ARBA" id="ARBA00022475"/>
    </source>
</evidence>
<sequence>MDCTYSGFLRTQEKFYTCGEEIANAISHGLAVVASIVGLVFLILYGIRHGNALAVTTFSIFGSSLIVLYLASTLYHAIPNVRAKKALQYVDHSCIFLLIAGTYTPFMLNLMPNWIGITICTACWIIAAFGIIFQPWLMKKSDKLNTFLYLFQGWLVLFAFKPVVEALPVTGLVLLVAGGLLYSFGTIFYNWQRLPYHHAVWHLFVLGGSVTHYFAVMYTI</sequence>
<evidence type="ECO:0000256" key="2">
    <source>
        <dbReference type="ARBA" id="ARBA00008488"/>
    </source>
</evidence>
<keyword evidence="6" id="KW-0472">Membrane</keyword>
<evidence type="ECO:0000313" key="9">
    <source>
        <dbReference type="Proteomes" id="UP000462362"/>
    </source>
</evidence>
<evidence type="ECO:0000256" key="4">
    <source>
        <dbReference type="ARBA" id="ARBA00022692"/>
    </source>
</evidence>
<dbReference type="AlphaFoldDB" id="A0A6I3S4F5"/>
<accession>A0A6I3S4F5</accession>
<evidence type="ECO:0000256" key="6">
    <source>
        <dbReference type="ARBA" id="ARBA00023136"/>
    </source>
</evidence>
<keyword evidence="4" id="KW-0812">Transmembrane</keyword>